<organism evidence="1 2">
    <name type="scientific">Roseimicrobium gellanilyticum</name>
    <dbReference type="NCBI Taxonomy" id="748857"/>
    <lineage>
        <taxon>Bacteria</taxon>
        <taxon>Pseudomonadati</taxon>
        <taxon>Verrucomicrobiota</taxon>
        <taxon>Verrucomicrobiia</taxon>
        <taxon>Verrucomicrobiales</taxon>
        <taxon>Verrucomicrobiaceae</taxon>
        <taxon>Roseimicrobium</taxon>
    </lineage>
</organism>
<dbReference type="EMBL" id="QNRR01000001">
    <property type="protein sequence ID" value="RBP47448.1"/>
    <property type="molecule type" value="Genomic_DNA"/>
</dbReference>
<evidence type="ECO:0000313" key="1">
    <source>
        <dbReference type="EMBL" id="RBP47448.1"/>
    </source>
</evidence>
<dbReference type="AlphaFoldDB" id="A0A366HVY1"/>
<accession>A0A366HVY1</accession>
<keyword evidence="2" id="KW-1185">Reference proteome</keyword>
<protein>
    <submittedName>
        <fullName evidence="1">Uncharacterized protein</fullName>
    </submittedName>
</protein>
<proteinExistence type="predicted"/>
<gene>
    <name evidence="1" type="ORF">DES53_101245</name>
</gene>
<dbReference type="Proteomes" id="UP000253426">
    <property type="component" value="Unassembled WGS sequence"/>
</dbReference>
<evidence type="ECO:0000313" key="2">
    <source>
        <dbReference type="Proteomes" id="UP000253426"/>
    </source>
</evidence>
<reference evidence="1 2" key="1">
    <citation type="submission" date="2018-06" db="EMBL/GenBank/DDBJ databases">
        <title>Genomic Encyclopedia of Type Strains, Phase IV (KMG-IV): sequencing the most valuable type-strain genomes for metagenomic binning, comparative biology and taxonomic classification.</title>
        <authorList>
            <person name="Goeker M."/>
        </authorList>
    </citation>
    <scope>NUCLEOTIDE SEQUENCE [LARGE SCALE GENOMIC DNA]</scope>
    <source>
        <strain evidence="1 2">DSM 25532</strain>
    </source>
</reference>
<name>A0A366HVY1_9BACT</name>
<comment type="caution">
    <text evidence="1">The sequence shown here is derived from an EMBL/GenBank/DDBJ whole genome shotgun (WGS) entry which is preliminary data.</text>
</comment>
<sequence length="288" mass="32460">MGEVGALGAEMIMDRRKVIFITDMRPGGNPAHPDGVRFRYFFWDAWYKKLIDRNNLARNASLAETQNLRRGDVTFADLRAGARLDSRFYFNDLWNSLAYHHGGTIWNRIHCSKSFTPLKLLPDNEPQPPPPDVRHASPDYLATIDPCVKRLDPSGLEKEADGQWTVPPAMVQQIQKKLEVSLPKDELRRRTIVIETTYEPFVMARMPPDQHQKLAVLSSCTEKEIQAAGMRCLNTFGKFTDEDFADHVHFTGAGGAKLAADLAPLVRALAADLGYTKQQQQPSEGQKK</sequence>